<evidence type="ECO:0000256" key="6">
    <source>
        <dbReference type="ARBA" id="ARBA00057208"/>
    </source>
</evidence>
<feature type="binding site" evidence="7">
    <location>
        <begin position="89"/>
        <end position="90"/>
    </location>
    <ligand>
        <name>phosphate</name>
        <dbReference type="ChEBI" id="CHEBI:43474"/>
    </ligand>
</feature>
<evidence type="ECO:0000313" key="10">
    <source>
        <dbReference type="EMBL" id="SSX17748.1"/>
    </source>
</evidence>
<dbReference type="Pfam" id="PF01048">
    <property type="entry name" value="PNP_UDP_1"/>
    <property type="match status" value="1"/>
</dbReference>
<comment type="catalytic activity">
    <reaction evidence="7">
        <text>S-methyl-5'-thioadenosine + phosphate = 5-(methylsulfanyl)-alpha-D-ribose 1-phosphate + adenine</text>
        <dbReference type="Rhea" id="RHEA:11852"/>
        <dbReference type="ChEBI" id="CHEBI:16708"/>
        <dbReference type="ChEBI" id="CHEBI:17509"/>
        <dbReference type="ChEBI" id="CHEBI:43474"/>
        <dbReference type="ChEBI" id="CHEBI:58533"/>
        <dbReference type="EC" id="2.4.2.28"/>
    </reaction>
</comment>
<evidence type="ECO:0000256" key="2">
    <source>
        <dbReference type="ARBA" id="ARBA00022676"/>
    </source>
</evidence>
<protein>
    <recommendedName>
        <fullName evidence="7">S-methyl-5'-thioadenosine phosphorylase</fullName>
        <ecNumber evidence="7">2.4.2.28</ecNumber>
    </recommendedName>
    <alternativeName>
        <fullName evidence="7">5'-methylthioadenosine phosphorylase</fullName>
        <shortName evidence="7">MTA phosphorylase</shortName>
        <shortName evidence="7">MTAP</shortName>
        <shortName evidence="7">MTAPase</shortName>
    </alternativeName>
</protein>
<comment type="pathway">
    <text evidence="7">Amino-acid biosynthesis; L-methionine biosynthesis via salvage pathway; S-methyl-5-thio-alpha-D-ribose 1-phosphate from S-methyl-5'-thioadenosine (phosphorylase route): step 1/1.</text>
</comment>
<dbReference type="InterPro" id="IPR010044">
    <property type="entry name" value="MTAP"/>
</dbReference>
<keyword evidence="1 7" id="KW-0963">Cytoplasm</keyword>
<dbReference type="VEuPathDB" id="VectorBase:CSON003314"/>
<comment type="subcellular location">
    <subcellularLocation>
        <location evidence="7">Cytoplasm</location>
    </subcellularLocation>
    <subcellularLocation>
        <location evidence="7">Nucleus</location>
    </subcellularLocation>
</comment>
<feature type="domain" description="Nucleoside phosphorylase" evidence="8">
    <location>
        <begin position="7"/>
        <end position="251"/>
    </location>
</feature>
<dbReference type="InterPro" id="IPR035994">
    <property type="entry name" value="Nucleoside_phosphorylase_sf"/>
</dbReference>
<feature type="binding site" evidence="7">
    <location>
        <position position="192"/>
    </location>
    <ligand>
        <name>substrate</name>
    </ligand>
</feature>
<feature type="binding site" evidence="7">
    <location>
        <position position="193"/>
    </location>
    <ligand>
        <name>phosphate</name>
        <dbReference type="ChEBI" id="CHEBI:43474"/>
    </ligand>
</feature>
<organism evidence="10">
    <name type="scientific">Culicoides sonorensis</name>
    <name type="common">Biting midge</name>
    <dbReference type="NCBI Taxonomy" id="179676"/>
    <lineage>
        <taxon>Eukaryota</taxon>
        <taxon>Metazoa</taxon>
        <taxon>Ecdysozoa</taxon>
        <taxon>Arthropoda</taxon>
        <taxon>Hexapoda</taxon>
        <taxon>Insecta</taxon>
        <taxon>Pterygota</taxon>
        <taxon>Neoptera</taxon>
        <taxon>Endopterygota</taxon>
        <taxon>Diptera</taxon>
        <taxon>Nematocera</taxon>
        <taxon>Chironomoidea</taxon>
        <taxon>Ceratopogonidae</taxon>
        <taxon>Ceratopogoninae</taxon>
        <taxon>Culicoides</taxon>
        <taxon>Monoculicoides</taxon>
    </lineage>
</organism>
<dbReference type="SUPFAM" id="SSF53167">
    <property type="entry name" value="Purine and uridine phosphorylases"/>
    <property type="match status" value="1"/>
</dbReference>
<evidence type="ECO:0000256" key="5">
    <source>
        <dbReference type="ARBA" id="ARBA00023242"/>
    </source>
</evidence>
<dbReference type="EMBL" id="UFQT01000015">
    <property type="protein sequence ID" value="SSX17748.1"/>
    <property type="molecule type" value="Genomic_DNA"/>
</dbReference>
<dbReference type="InterPro" id="IPR000845">
    <property type="entry name" value="Nucleoside_phosphorylase_d"/>
</dbReference>
<dbReference type="OMA" id="ADPFCPE"/>
<dbReference type="EC" id="2.4.2.28" evidence="7"/>
<feature type="site" description="Important for substrate specificity" evidence="7">
    <location>
        <position position="229"/>
    </location>
</feature>
<dbReference type="PANTHER" id="PTHR42679">
    <property type="entry name" value="S-METHYL-5'-THIOADENOSINE PHOSPHORYLASE"/>
    <property type="match status" value="1"/>
</dbReference>
<dbReference type="PANTHER" id="PTHR42679:SF2">
    <property type="entry name" value="S-METHYL-5'-THIOADENOSINE PHOSPHORYLASE"/>
    <property type="match status" value="1"/>
</dbReference>
<dbReference type="GO" id="GO:0005829">
    <property type="term" value="C:cytosol"/>
    <property type="evidence" value="ECO:0007669"/>
    <property type="project" value="TreeGrafter"/>
</dbReference>
<comment type="similarity">
    <text evidence="7">Belongs to the PNP/MTAP phosphorylase family. MTAP subfamily.</text>
</comment>
<keyword evidence="3 7" id="KW-0808">Transferase</keyword>
<evidence type="ECO:0000313" key="9">
    <source>
        <dbReference type="EMBL" id="SSW97362.1"/>
    </source>
</evidence>
<dbReference type="HAMAP" id="MF_01963">
    <property type="entry name" value="MTAP"/>
    <property type="match status" value="1"/>
</dbReference>
<name>A0A336LVV3_CULSO</name>
<evidence type="ECO:0000256" key="1">
    <source>
        <dbReference type="ARBA" id="ARBA00022490"/>
    </source>
</evidence>
<evidence type="ECO:0000256" key="7">
    <source>
        <dbReference type="HAMAP-Rule" id="MF_03155"/>
    </source>
</evidence>
<accession>A0A336LVV3</accession>
<reference evidence="10" key="2">
    <citation type="submission" date="2018-07" db="EMBL/GenBank/DDBJ databases">
        <authorList>
            <person name="Quirk P.G."/>
            <person name="Krulwich T.A."/>
        </authorList>
    </citation>
    <scope>NUCLEOTIDE SEQUENCE</scope>
</reference>
<dbReference type="Gene3D" id="3.40.50.1580">
    <property type="entry name" value="Nucleoside phosphorylase domain"/>
    <property type="match status" value="1"/>
</dbReference>
<feature type="site" description="Important for substrate specificity" evidence="7">
    <location>
        <position position="174"/>
    </location>
</feature>
<dbReference type="UniPathway" id="UPA00904">
    <property type="reaction ID" value="UER00873"/>
</dbReference>
<feature type="binding site" evidence="7">
    <location>
        <position position="14"/>
    </location>
    <ligand>
        <name>phosphate</name>
        <dbReference type="ChEBI" id="CHEBI:43474"/>
    </ligand>
</feature>
<dbReference type="NCBIfam" id="TIGR01694">
    <property type="entry name" value="MTAP"/>
    <property type="match status" value="1"/>
</dbReference>
<dbReference type="AlphaFoldDB" id="A0A336LVV3"/>
<evidence type="ECO:0000256" key="4">
    <source>
        <dbReference type="ARBA" id="ARBA00022726"/>
    </source>
</evidence>
<keyword evidence="5 7" id="KW-0539">Nucleus</keyword>
<proteinExistence type="inferred from homology"/>
<keyword evidence="4 7" id="KW-0660">Purine salvage</keyword>
<gene>
    <name evidence="10" type="primary">CSON003314</name>
</gene>
<dbReference type="GO" id="GO:0019509">
    <property type="term" value="P:L-methionine salvage from methylthioadenosine"/>
    <property type="evidence" value="ECO:0007669"/>
    <property type="project" value="UniProtKB-UniRule"/>
</dbReference>
<keyword evidence="2 7" id="KW-0328">Glycosyltransferase</keyword>
<dbReference type="GO" id="GO:0005634">
    <property type="term" value="C:nucleus"/>
    <property type="evidence" value="ECO:0007669"/>
    <property type="project" value="UniProtKB-SubCell"/>
</dbReference>
<comment type="function">
    <text evidence="6 7">Catalyzes the reversible phosphorylation of S-methyl-5'-thioadenosine (MTA) to adenine and 5-methylthioribose-1-phosphate. Involved in the breakdown of MTA, a major by-product of polyamine biosynthesis. Responsible for the first step in the methionine salvage pathway after MTA has been generated from S-adenosylmethionine. Has broad substrate specificity with 6-aminopurine nucleosides as preferred substrates.</text>
</comment>
<dbReference type="GO" id="GO:0017061">
    <property type="term" value="F:S-methyl-5-thioadenosine phosphorylase activity"/>
    <property type="evidence" value="ECO:0007669"/>
    <property type="project" value="UniProtKB-UniRule"/>
</dbReference>
<dbReference type="GO" id="GO:0006166">
    <property type="term" value="P:purine ribonucleoside salvage"/>
    <property type="evidence" value="ECO:0007669"/>
    <property type="project" value="UniProtKB-KW"/>
</dbReference>
<dbReference type="CDD" id="cd09010">
    <property type="entry name" value="MTAP_SsMTAPII_like_MTIP"/>
    <property type="match status" value="1"/>
</dbReference>
<evidence type="ECO:0000259" key="8">
    <source>
        <dbReference type="Pfam" id="PF01048"/>
    </source>
</evidence>
<dbReference type="EMBL" id="UFQS01000015">
    <property type="protein sequence ID" value="SSW97362.1"/>
    <property type="molecule type" value="Genomic_DNA"/>
</dbReference>
<evidence type="ECO:0000256" key="3">
    <source>
        <dbReference type="ARBA" id="ARBA00022679"/>
    </source>
</evidence>
<reference evidence="9" key="1">
    <citation type="submission" date="2018-04" db="EMBL/GenBank/DDBJ databases">
        <authorList>
            <person name="Go L.Y."/>
            <person name="Mitchell J.A."/>
        </authorList>
    </citation>
    <scope>NUCLEOTIDE SEQUENCE</scope>
    <source>
        <tissue evidence="9">Whole organism</tissue>
    </source>
</reference>
<comment type="subunit">
    <text evidence="7">Homotrimer.</text>
</comment>
<feature type="binding site" evidence="7">
    <location>
        <begin position="56"/>
        <end position="57"/>
    </location>
    <ligand>
        <name>phosphate</name>
        <dbReference type="ChEBI" id="CHEBI:43474"/>
    </ligand>
</feature>
<feature type="binding site" evidence="7">
    <location>
        <begin position="216"/>
        <end position="218"/>
    </location>
    <ligand>
        <name>substrate</name>
    </ligand>
</feature>
<dbReference type="FunFam" id="3.40.50.1580:FF:000006">
    <property type="entry name" value="Purine nucleoside phosphorylase"/>
    <property type="match status" value="1"/>
</dbReference>
<sequence length="280" mass="30798">MDPIKVKIGIIGGSGLDNPEIIDNRVEKVVNTPYGNPSDVLIEGTIKGVDCVLLARHGRSHSIMPSTVNYRANIWALKHLDCTHLIVSTATGSLKEEISPGSVVIIDNFIDRTTKRAMTFYDGNEASPWGVCHIPMEPAFCNRTRKVIIDTAKNLGISVFEKGTVVTIEGPRFSSKAESNVFQQWGCDLVNMTTVPEVVLAKEAGLCYAAIALATDYDCWRDSGEKVSVPEVLAMFKKNVEKVTKILVEVVPIIAKQDWTDTITELRNTVNQSIMLPHNT</sequence>